<reference evidence="3" key="1">
    <citation type="submission" date="2013-11" db="EMBL/GenBank/DDBJ databases">
        <title>The genomic landscape of the Guanapo guppy.</title>
        <authorList>
            <person name="Kuenstner A."/>
            <person name="Dreyer C."/>
        </authorList>
    </citation>
    <scope>NUCLEOTIDE SEQUENCE</scope>
    <source>
        <strain evidence="3">Guanapo</strain>
    </source>
</reference>
<dbReference type="PROSITE" id="PS50835">
    <property type="entry name" value="IG_LIKE"/>
    <property type="match status" value="1"/>
</dbReference>
<dbReference type="Gene3D" id="2.60.40.10">
    <property type="entry name" value="Immunoglobulins"/>
    <property type="match status" value="1"/>
</dbReference>
<dbReference type="Proteomes" id="UP000242638">
    <property type="component" value="Unassembled WGS sequence"/>
</dbReference>
<proteinExistence type="predicted"/>
<reference evidence="2" key="2">
    <citation type="submission" date="2025-08" db="UniProtKB">
        <authorList>
            <consortium name="Ensembl"/>
        </authorList>
    </citation>
    <scope>IDENTIFICATION</scope>
    <source>
        <strain evidence="2">Guanapo</strain>
    </source>
</reference>
<dbReference type="SUPFAM" id="SSF48726">
    <property type="entry name" value="Immunoglobulin"/>
    <property type="match status" value="1"/>
</dbReference>
<dbReference type="InterPro" id="IPR036179">
    <property type="entry name" value="Ig-like_dom_sf"/>
</dbReference>
<evidence type="ECO:0000313" key="3">
    <source>
        <dbReference type="Proteomes" id="UP000242638"/>
    </source>
</evidence>
<accession>A0A3P9N0S1</accession>
<name>A0A3P9N0S1_POERE</name>
<protein>
    <recommendedName>
        <fullName evidence="1">Ig-like domain-containing protein</fullName>
    </recommendedName>
</protein>
<keyword evidence="3" id="KW-1185">Reference proteome</keyword>
<organism evidence="2 3">
    <name type="scientific">Poecilia reticulata</name>
    <name type="common">Guppy</name>
    <name type="synonym">Acanthophacelus reticulatus</name>
    <dbReference type="NCBI Taxonomy" id="8081"/>
    <lineage>
        <taxon>Eukaryota</taxon>
        <taxon>Metazoa</taxon>
        <taxon>Chordata</taxon>
        <taxon>Craniata</taxon>
        <taxon>Vertebrata</taxon>
        <taxon>Euteleostomi</taxon>
        <taxon>Actinopterygii</taxon>
        <taxon>Neopterygii</taxon>
        <taxon>Teleostei</taxon>
        <taxon>Neoteleostei</taxon>
        <taxon>Acanthomorphata</taxon>
        <taxon>Ovalentaria</taxon>
        <taxon>Atherinomorphae</taxon>
        <taxon>Cyprinodontiformes</taxon>
        <taxon>Poeciliidae</taxon>
        <taxon>Poeciliinae</taxon>
        <taxon>Poecilia</taxon>
    </lineage>
</organism>
<sequence>SSAPHCPLLVLQASLRADSRRVPTGGIVTLTCSVDASADWRYYWFKRQTSEYSTSFTIKNGTAEHNITISEEGIYYCRGGRGDPVVFTEDNSPIRTKTCSGFKYHFMGKHLSD</sequence>
<reference evidence="2" key="3">
    <citation type="submission" date="2025-09" db="UniProtKB">
        <authorList>
            <consortium name="Ensembl"/>
        </authorList>
    </citation>
    <scope>IDENTIFICATION</scope>
    <source>
        <strain evidence="2">Guanapo</strain>
    </source>
</reference>
<dbReference type="STRING" id="8081.ENSPREP00000003176"/>
<dbReference type="AlphaFoldDB" id="A0A3P9N0S1"/>
<dbReference type="InterPro" id="IPR007110">
    <property type="entry name" value="Ig-like_dom"/>
</dbReference>
<evidence type="ECO:0000313" key="2">
    <source>
        <dbReference type="Ensembl" id="ENSPREP00000003176.1"/>
    </source>
</evidence>
<feature type="domain" description="Ig-like" evidence="1">
    <location>
        <begin position="7"/>
        <end position="78"/>
    </location>
</feature>
<dbReference type="Ensembl" id="ENSPRET00000003230.1">
    <property type="protein sequence ID" value="ENSPREP00000003176.1"/>
    <property type="gene ID" value="ENSPREG00000002298.1"/>
</dbReference>
<dbReference type="OMA" id="ADWRYYW"/>
<evidence type="ECO:0000259" key="1">
    <source>
        <dbReference type="PROSITE" id="PS50835"/>
    </source>
</evidence>
<dbReference type="InterPro" id="IPR013783">
    <property type="entry name" value="Ig-like_fold"/>
</dbReference>
<dbReference type="Bgee" id="ENSPREG00000002298">
    <property type="expression patterns" value="Expressed in caudal fin"/>
</dbReference>
<dbReference type="CDD" id="cd00096">
    <property type="entry name" value="Ig"/>
    <property type="match status" value="1"/>
</dbReference>
<dbReference type="GeneTree" id="ENSGT01120000274703"/>